<evidence type="ECO:0000256" key="1">
    <source>
        <dbReference type="SAM" id="MobiDB-lite"/>
    </source>
</evidence>
<feature type="compositionally biased region" description="Low complexity" evidence="1">
    <location>
        <begin position="106"/>
        <end position="116"/>
    </location>
</feature>
<evidence type="ECO:0000313" key="3">
    <source>
        <dbReference type="EMBL" id="KAK4769932.1"/>
    </source>
</evidence>
<reference evidence="3 4" key="1">
    <citation type="journal article" date="2023" name="Hortic Res">
        <title>Pangenome of water caltrop reveals structural variations and asymmetric subgenome divergence after allopolyploidization.</title>
        <authorList>
            <person name="Zhang X."/>
            <person name="Chen Y."/>
            <person name="Wang L."/>
            <person name="Yuan Y."/>
            <person name="Fang M."/>
            <person name="Shi L."/>
            <person name="Lu R."/>
            <person name="Comes H.P."/>
            <person name="Ma Y."/>
            <person name="Chen Y."/>
            <person name="Huang G."/>
            <person name="Zhou Y."/>
            <person name="Zheng Z."/>
            <person name="Qiu Y."/>
        </authorList>
    </citation>
    <scope>NUCLEOTIDE SEQUENCE [LARGE SCALE GENOMIC DNA]</scope>
    <source>
        <tissue evidence="3">Roots</tissue>
    </source>
</reference>
<comment type="caution">
    <text evidence="3">The sequence shown here is derived from an EMBL/GenBank/DDBJ whole genome shotgun (WGS) entry which is preliminary data.</text>
</comment>
<dbReference type="AlphaFoldDB" id="A0AAN7KNA8"/>
<keyword evidence="2" id="KW-0732">Signal</keyword>
<dbReference type="EMBL" id="JAXIOK010000005">
    <property type="protein sequence ID" value="KAK4769932.1"/>
    <property type="molecule type" value="Genomic_DNA"/>
</dbReference>
<evidence type="ECO:0000256" key="2">
    <source>
        <dbReference type="SAM" id="SignalP"/>
    </source>
</evidence>
<dbReference type="Proteomes" id="UP001345219">
    <property type="component" value="Chromosome 24"/>
</dbReference>
<feature type="signal peptide" evidence="2">
    <location>
        <begin position="1"/>
        <end position="18"/>
    </location>
</feature>
<protein>
    <submittedName>
        <fullName evidence="3">Uncharacterized protein</fullName>
    </submittedName>
</protein>
<feature type="chain" id="PRO_5043000031" evidence="2">
    <location>
        <begin position="19"/>
        <end position="116"/>
    </location>
</feature>
<proteinExistence type="predicted"/>
<name>A0AAN7KNA8_9MYRT</name>
<keyword evidence="4" id="KW-1185">Reference proteome</keyword>
<feature type="region of interest" description="Disordered" evidence="1">
    <location>
        <begin position="25"/>
        <end position="64"/>
    </location>
</feature>
<gene>
    <name evidence="3" type="ORF">SAY87_030464</name>
</gene>
<evidence type="ECO:0000313" key="4">
    <source>
        <dbReference type="Proteomes" id="UP001345219"/>
    </source>
</evidence>
<sequence>MLFLIASYLRVFEYCLQAGSIATPPQTYAAHRGSPAQSTPTGEAPNREESHGGDGLGDQQERRKYGGVRQRYVIPTGLHVFEWVLSTQSRPPLEPTMRQPSGSEEAASSRASIRRT</sequence>
<organism evidence="3 4">
    <name type="scientific">Trapa incisa</name>
    <dbReference type="NCBI Taxonomy" id="236973"/>
    <lineage>
        <taxon>Eukaryota</taxon>
        <taxon>Viridiplantae</taxon>
        <taxon>Streptophyta</taxon>
        <taxon>Embryophyta</taxon>
        <taxon>Tracheophyta</taxon>
        <taxon>Spermatophyta</taxon>
        <taxon>Magnoliopsida</taxon>
        <taxon>eudicotyledons</taxon>
        <taxon>Gunneridae</taxon>
        <taxon>Pentapetalae</taxon>
        <taxon>rosids</taxon>
        <taxon>malvids</taxon>
        <taxon>Myrtales</taxon>
        <taxon>Lythraceae</taxon>
        <taxon>Trapa</taxon>
    </lineage>
</organism>
<accession>A0AAN7KNA8</accession>
<feature type="region of interest" description="Disordered" evidence="1">
    <location>
        <begin position="89"/>
        <end position="116"/>
    </location>
</feature>